<keyword evidence="1" id="KW-0812">Transmembrane</keyword>
<dbReference type="PANTHER" id="PTHR18640:SF5">
    <property type="entry name" value="SODIUM_BILE ACID COTRANSPORTER 7"/>
    <property type="match status" value="1"/>
</dbReference>
<dbReference type="PIRSF" id="PIRSF026166">
    <property type="entry name" value="UCP026166"/>
    <property type="match status" value="1"/>
</dbReference>
<dbReference type="Pfam" id="PF13593">
    <property type="entry name" value="SBF_like"/>
    <property type="match status" value="1"/>
</dbReference>
<feature type="transmembrane region" description="Helical" evidence="1">
    <location>
        <begin position="224"/>
        <end position="241"/>
    </location>
</feature>
<keyword evidence="1" id="KW-1133">Transmembrane helix</keyword>
<dbReference type="OrthoDB" id="9792271at2"/>
<protein>
    <submittedName>
        <fullName evidence="2">Sodium/bile acid cotransporter 7</fullName>
    </submittedName>
</protein>
<feature type="transmembrane region" description="Helical" evidence="1">
    <location>
        <begin position="253"/>
        <end position="278"/>
    </location>
</feature>
<comment type="caution">
    <text evidence="2">The sequence shown here is derived from an EMBL/GenBank/DDBJ whole genome shotgun (WGS) entry which is preliminary data.</text>
</comment>
<sequence length="349" mass="38056">MQVRIPLLTSSSDLKPAAASPPVHWLRANGFIIGLGLAVLLAFLLPGPGSRHGVLHPDILNNVGIATILFLQGLSLAMERVKSGAANWRLHLVIQAFTFLIFPLVGLGLNYVLPKVWGSVPPPILDGFLYLCVLPSTISTSVVLTAVARGNTAGALFNAALSNIIGVVITPVLVHLLMQRSGAGAAMEFGPLLLKISLLTLLPFGLGMLLRPRLKDWVDAHKKWSTRISNGIILFIVYTAFCDSIEEDIWHRHGAWLTIQTIAVVMVLFTLVSLLVHISCRALKLNREDYIAAYFCSVKKTLAMGVPLAMLIFGERADLSLILLPIMFYHPLQLFINGLLANQWAKRPG</sequence>
<dbReference type="InterPro" id="IPR016833">
    <property type="entry name" value="Put_Na-Bile_cotransptr"/>
</dbReference>
<dbReference type="InterPro" id="IPR038770">
    <property type="entry name" value="Na+/solute_symporter_sf"/>
</dbReference>
<dbReference type="AlphaFoldDB" id="A0A366HIA7"/>
<dbReference type="PANTHER" id="PTHR18640">
    <property type="entry name" value="SOLUTE CARRIER FAMILY 10 MEMBER 7"/>
    <property type="match status" value="1"/>
</dbReference>
<dbReference type="Proteomes" id="UP000253426">
    <property type="component" value="Unassembled WGS sequence"/>
</dbReference>
<feature type="transmembrane region" description="Helical" evidence="1">
    <location>
        <begin position="59"/>
        <end position="78"/>
    </location>
</feature>
<keyword evidence="1" id="KW-0472">Membrane</keyword>
<organism evidence="2 3">
    <name type="scientific">Roseimicrobium gellanilyticum</name>
    <dbReference type="NCBI Taxonomy" id="748857"/>
    <lineage>
        <taxon>Bacteria</taxon>
        <taxon>Pseudomonadati</taxon>
        <taxon>Verrucomicrobiota</taxon>
        <taxon>Verrucomicrobiia</taxon>
        <taxon>Verrucomicrobiales</taxon>
        <taxon>Verrucomicrobiaceae</taxon>
        <taxon>Roseimicrobium</taxon>
    </lineage>
</organism>
<dbReference type="EMBL" id="QNRR01000007">
    <property type="protein sequence ID" value="RBP41339.1"/>
    <property type="molecule type" value="Genomic_DNA"/>
</dbReference>
<name>A0A366HIA7_9BACT</name>
<reference evidence="2 3" key="1">
    <citation type="submission" date="2018-06" db="EMBL/GenBank/DDBJ databases">
        <title>Genomic Encyclopedia of Type Strains, Phase IV (KMG-IV): sequencing the most valuable type-strain genomes for metagenomic binning, comparative biology and taxonomic classification.</title>
        <authorList>
            <person name="Goeker M."/>
        </authorList>
    </citation>
    <scope>NUCLEOTIDE SEQUENCE [LARGE SCALE GENOMIC DNA]</scope>
    <source>
        <strain evidence="2 3">DSM 25532</strain>
    </source>
</reference>
<dbReference type="Gene3D" id="1.20.1530.20">
    <property type="match status" value="1"/>
</dbReference>
<feature type="transmembrane region" description="Helical" evidence="1">
    <location>
        <begin position="90"/>
        <end position="113"/>
    </location>
</feature>
<keyword evidence="3" id="KW-1185">Reference proteome</keyword>
<gene>
    <name evidence="2" type="ORF">DES53_107170</name>
</gene>
<accession>A0A366HIA7</accession>
<evidence type="ECO:0000256" key="1">
    <source>
        <dbReference type="SAM" id="Phobius"/>
    </source>
</evidence>
<proteinExistence type="predicted"/>
<feature type="transmembrane region" description="Helical" evidence="1">
    <location>
        <begin position="155"/>
        <end position="177"/>
    </location>
</feature>
<feature type="transmembrane region" description="Helical" evidence="1">
    <location>
        <begin position="319"/>
        <end position="340"/>
    </location>
</feature>
<evidence type="ECO:0000313" key="3">
    <source>
        <dbReference type="Proteomes" id="UP000253426"/>
    </source>
</evidence>
<feature type="transmembrane region" description="Helical" evidence="1">
    <location>
        <begin position="189"/>
        <end position="212"/>
    </location>
</feature>
<feature type="transmembrane region" description="Helical" evidence="1">
    <location>
        <begin position="25"/>
        <end position="47"/>
    </location>
</feature>
<dbReference type="GO" id="GO:0005886">
    <property type="term" value="C:plasma membrane"/>
    <property type="evidence" value="ECO:0007669"/>
    <property type="project" value="TreeGrafter"/>
</dbReference>
<evidence type="ECO:0000313" key="2">
    <source>
        <dbReference type="EMBL" id="RBP41339.1"/>
    </source>
</evidence>
<feature type="transmembrane region" description="Helical" evidence="1">
    <location>
        <begin position="290"/>
        <end position="313"/>
    </location>
</feature>
<dbReference type="RefSeq" id="WP_113959976.1">
    <property type="nucleotide sequence ID" value="NZ_QNRR01000007.1"/>
</dbReference>
<feature type="transmembrane region" description="Helical" evidence="1">
    <location>
        <begin position="128"/>
        <end position="148"/>
    </location>
</feature>